<organism evidence="1 2">
    <name type="scientific">Rubroshorea leprosula</name>
    <dbReference type="NCBI Taxonomy" id="152421"/>
    <lineage>
        <taxon>Eukaryota</taxon>
        <taxon>Viridiplantae</taxon>
        <taxon>Streptophyta</taxon>
        <taxon>Embryophyta</taxon>
        <taxon>Tracheophyta</taxon>
        <taxon>Spermatophyta</taxon>
        <taxon>Magnoliopsida</taxon>
        <taxon>eudicotyledons</taxon>
        <taxon>Gunneridae</taxon>
        <taxon>Pentapetalae</taxon>
        <taxon>rosids</taxon>
        <taxon>malvids</taxon>
        <taxon>Malvales</taxon>
        <taxon>Dipterocarpaceae</taxon>
        <taxon>Rubroshorea</taxon>
    </lineage>
</organism>
<dbReference type="Proteomes" id="UP001054252">
    <property type="component" value="Unassembled WGS sequence"/>
</dbReference>
<dbReference type="EMBL" id="BPVZ01000014">
    <property type="protein sequence ID" value="GKU99308.1"/>
    <property type="molecule type" value="Genomic_DNA"/>
</dbReference>
<proteinExistence type="predicted"/>
<name>A0AAV5IHF2_9ROSI</name>
<sequence length="39" mass="4242">MSNYVLEAQDFVLDGNIFSSSFTIRHAGLSTSLIHQGAN</sequence>
<gene>
    <name evidence="1" type="ORF">SLEP1_g12175</name>
</gene>
<keyword evidence="2" id="KW-1185">Reference proteome</keyword>
<evidence type="ECO:0000313" key="2">
    <source>
        <dbReference type="Proteomes" id="UP001054252"/>
    </source>
</evidence>
<reference evidence="1 2" key="1">
    <citation type="journal article" date="2021" name="Commun. Biol.">
        <title>The genome of Shorea leprosula (Dipterocarpaceae) highlights the ecological relevance of drought in aseasonal tropical rainforests.</title>
        <authorList>
            <person name="Ng K.K.S."/>
            <person name="Kobayashi M.J."/>
            <person name="Fawcett J.A."/>
            <person name="Hatakeyama M."/>
            <person name="Paape T."/>
            <person name="Ng C.H."/>
            <person name="Ang C.C."/>
            <person name="Tnah L.H."/>
            <person name="Lee C.T."/>
            <person name="Nishiyama T."/>
            <person name="Sese J."/>
            <person name="O'Brien M.J."/>
            <person name="Copetti D."/>
            <person name="Mohd Noor M.I."/>
            <person name="Ong R.C."/>
            <person name="Putra M."/>
            <person name="Sireger I.Z."/>
            <person name="Indrioko S."/>
            <person name="Kosugi Y."/>
            <person name="Izuno A."/>
            <person name="Isagi Y."/>
            <person name="Lee S.L."/>
            <person name="Shimizu K.K."/>
        </authorList>
    </citation>
    <scope>NUCLEOTIDE SEQUENCE [LARGE SCALE GENOMIC DNA]</scope>
    <source>
        <strain evidence="1">214</strain>
    </source>
</reference>
<comment type="caution">
    <text evidence="1">The sequence shown here is derived from an EMBL/GenBank/DDBJ whole genome shotgun (WGS) entry which is preliminary data.</text>
</comment>
<accession>A0AAV5IHF2</accession>
<protein>
    <submittedName>
        <fullName evidence="1">Uncharacterized protein</fullName>
    </submittedName>
</protein>
<evidence type="ECO:0000313" key="1">
    <source>
        <dbReference type="EMBL" id="GKU99308.1"/>
    </source>
</evidence>
<dbReference type="AlphaFoldDB" id="A0AAV5IHF2"/>